<proteinExistence type="predicted"/>
<accession>A0A0A8YMQ2</accession>
<reference evidence="1" key="1">
    <citation type="submission" date="2014-09" db="EMBL/GenBank/DDBJ databases">
        <authorList>
            <person name="Magalhaes I.L.F."/>
            <person name="Oliveira U."/>
            <person name="Santos F.R."/>
            <person name="Vidigal T.H.D.A."/>
            <person name="Brescovit A.D."/>
            <person name="Santos A.J."/>
        </authorList>
    </citation>
    <scope>NUCLEOTIDE SEQUENCE</scope>
    <source>
        <tissue evidence="1">Shoot tissue taken approximately 20 cm above the soil surface</tissue>
    </source>
</reference>
<dbReference type="AlphaFoldDB" id="A0A0A8YMQ2"/>
<reference evidence="1" key="2">
    <citation type="journal article" date="2015" name="Data Brief">
        <title>Shoot transcriptome of the giant reed, Arundo donax.</title>
        <authorList>
            <person name="Barrero R.A."/>
            <person name="Guerrero F.D."/>
            <person name="Moolhuijzen P."/>
            <person name="Goolsby J.A."/>
            <person name="Tidwell J."/>
            <person name="Bellgard S.E."/>
            <person name="Bellgard M.I."/>
        </authorList>
    </citation>
    <scope>NUCLEOTIDE SEQUENCE</scope>
    <source>
        <tissue evidence="1">Shoot tissue taken approximately 20 cm above the soil surface</tissue>
    </source>
</reference>
<protein>
    <submittedName>
        <fullName evidence="1">Uncharacterized protein</fullName>
    </submittedName>
</protein>
<sequence>MYCSSPRLSFLDKECTLLFGSAISVVGLGSIHCTDQLTKQPYRYRIGNRRNEN</sequence>
<dbReference type="EMBL" id="GBRH01271540">
    <property type="protein sequence ID" value="JAD26355.1"/>
    <property type="molecule type" value="Transcribed_RNA"/>
</dbReference>
<evidence type="ECO:0000313" key="1">
    <source>
        <dbReference type="EMBL" id="JAD26355.1"/>
    </source>
</evidence>
<organism evidence="1">
    <name type="scientific">Arundo donax</name>
    <name type="common">Giant reed</name>
    <name type="synonym">Donax arundinaceus</name>
    <dbReference type="NCBI Taxonomy" id="35708"/>
    <lineage>
        <taxon>Eukaryota</taxon>
        <taxon>Viridiplantae</taxon>
        <taxon>Streptophyta</taxon>
        <taxon>Embryophyta</taxon>
        <taxon>Tracheophyta</taxon>
        <taxon>Spermatophyta</taxon>
        <taxon>Magnoliopsida</taxon>
        <taxon>Liliopsida</taxon>
        <taxon>Poales</taxon>
        <taxon>Poaceae</taxon>
        <taxon>PACMAD clade</taxon>
        <taxon>Arundinoideae</taxon>
        <taxon>Arundineae</taxon>
        <taxon>Arundo</taxon>
    </lineage>
</organism>
<name>A0A0A8YMQ2_ARUDO</name>